<evidence type="ECO:0000256" key="3">
    <source>
        <dbReference type="PROSITE-ProRule" id="PRU00339"/>
    </source>
</evidence>
<feature type="repeat" description="TPR" evidence="3">
    <location>
        <begin position="327"/>
        <end position="360"/>
    </location>
</feature>
<sequence length="406" mass="44193">MNNSPLRKRSILAAAVGAVLVFGAVSQVSAQNAHQRAEERRASRQSEGRGGAAKVEDQYPQATRTSPEAKASSKGGAALQKMMKLYDDEKAPEARAAADQIVANTAFNAYDRAFAAQMAAQIAYDADDSAAAKKYLQQAVDLDALDNNGHYTAMYTLAQLQLQDEQYNESLKTLDRFFAETKSTKPEQLVVKGNALYRLERFPEAATVLKQAIDASPNPKPEWQQLLMATYAESGNAAEAAKLAEAVAAKSPSDKRAQMNLAAVYQQSDMLDKSAAVLEKLRASGQLTDEKEYRQLYATYLNMDGKEKEAIGVINDGLQKGIVKPDYQTYLALAQAYYFSDQAAPAIDAYKKAAPLAPDGEAYLNLARVLWQEDRIPEAKEAAKQAIAKGVKKPDDAKKIIALPAK</sequence>
<evidence type="ECO:0000256" key="1">
    <source>
        <dbReference type="ARBA" id="ARBA00022737"/>
    </source>
</evidence>
<dbReference type="InterPro" id="IPR019734">
    <property type="entry name" value="TPR_rpt"/>
</dbReference>
<feature type="signal peptide" evidence="5">
    <location>
        <begin position="1"/>
        <end position="30"/>
    </location>
</feature>
<feature type="chain" id="PRO_5047123083" evidence="5">
    <location>
        <begin position="31"/>
        <end position="406"/>
    </location>
</feature>
<proteinExistence type="predicted"/>
<name>A0ABP9KWT0_9GAMM</name>
<evidence type="ECO:0000256" key="2">
    <source>
        <dbReference type="ARBA" id="ARBA00022803"/>
    </source>
</evidence>
<dbReference type="SUPFAM" id="SSF48452">
    <property type="entry name" value="TPR-like"/>
    <property type="match status" value="2"/>
</dbReference>
<dbReference type="PROSITE" id="PS50005">
    <property type="entry name" value="TPR"/>
    <property type="match status" value="1"/>
</dbReference>
<evidence type="ECO:0000256" key="5">
    <source>
        <dbReference type="SAM" id="SignalP"/>
    </source>
</evidence>
<keyword evidence="2 3" id="KW-0802">TPR repeat</keyword>
<feature type="region of interest" description="Disordered" evidence="4">
    <location>
        <begin position="31"/>
        <end position="76"/>
    </location>
</feature>
<dbReference type="PANTHER" id="PTHR45586">
    <property type="entry name" value="TPR REPEAT-CONTAINING PROTEIN PA4667"/>
    <property type="match status" value="1"/>
</dbReference>
<gene>
    <name evidence="6" type="ORF">GCM10025759_01740</name>
</gene>
<dbReference type="Gene3D" id="1.25.40.10">
    <property type="entry name" value="Tetratricopeptide repeat domain"/>
    <property type="match status" value="2"/>
</dbReference>
<dbReference type="InterPro" id="IPR011990">
    <property type="entry name" value="TPR-like_helical_dom_sf"/>
</dbReference>
<dbReference type="EMBL" id="BAABKY010000001">
    <property type="protein sequence ID" value="GAA5067328.1"/>
    <property type="molecule type" value="Genomic_DNA"/>
</dbReference>
<dbReference type="Pfam" id="PF14559">
    <property type="entry name" value="TPR_19"/>
    <property type="match status" value="1"/>
</dbReference>
<dbReference type="Proteomes" id="UP001501083">
    <property type="component" value="Unassembled WGS sequence"/>
</dbReference>
<reference evidence="7" key="1">
    <citation type="journal article" date="2019" name="Int. J. Syst. Evol. Microbiol.">
        <title>The Global Catalogue of Microorganisms (GCM) 10K type strain sequencing project: providing services to taxonomists for standard genome sequencing and annotation.</title>
        <authorList>
            <consortium name="The Broad Institute Genomics Platform"/>
            <consortium name="The Broad Institute Genome Sequencing Center for Infectious Disease"/>
            <person name="Wu L."/>
            <person name="Ma J."/>
        </authorList>
    </citation>
    <scope>NUCLEOTIDE SEQUENCE [LARGE SCALE GENOMIC DNA]</scope>
    <source>
        <strain evidence="7">JCM 19212</strain>
    </source>
</reference>
<protein>
    <submittedName>
        <fullName evidence="6">Tetratricopeptide repeat protein</fullName>
    </submittedName>
</protein>
<accession>A0ABP9KWT0</accession>
<keyword evidence="1" id="KW-0677">Repeat</keyword>
<organism evidence="6 7">
    <name type="scientific">Lysobacter panacisoli</name>
    <dbReference type="NCBI Taxonomy" id="1255263"/>
    <lineage>
        <taxon>Bacteria</taxon>
        <taxon>Pseudomonadati</taxon>
        <taxon>Pseudomonadota</taxon>
        <taxon>Gammaproteobacteria</taxon>
        <taxon>Lysobacterales</taxon>
        <taxon>Lysobacteraceae</taxon>
        <taxon>Lysobacter</taxon>
    </lineage>
</organism>
<evidence type="ECO:0000313" key="6">
    <source>
        <dbReference type="EMBL" id="GAA5067328.1"/>
    </source>
</evidence>
<keyword evidence="7" id="KW-1185">Reference proteome</keyword>
<evidence type="ECO:0000256" key="4">
    <source>
        <dbReference type="SAM" id="MobiDB-lite"/>
    </source>
</evidence>
<feature type="compositionally biased region" description="Basic and acidic residues" evidence="4">
    <location>
        <begin position="35"/>
        <end position="47"/>
    </location>
</feature>
<comment type="caution">
    <text evidence="6">The sequence shown here is derived from an EMBL/GenBank/DDBJ whole genome shotgun (WGS) entry which is preliminary data.</text>
</comment>
<dbReference type="SMART" id="SM00028">
    <property type="entry name" value="TPR"/>
    <property type="match status" value="4"/>
</dbReference>
<evidence type="ECO:0000313" key="7">
    <source>
        <dbReference type="Proteomes" id="UP001501083"/>
    </source>
</evidence>
<dbReference type="Pfam" id="PF13181">
    <property type="entry name" value="TPR_8"/>
    <property type="match status" value="1"/>
</dbReference>
<dbReference type="InterPro" id="IPR051012">
    <property type="entry name" value="CellSynth/LPSAsmb/PSIAsmb"/>
</dbReference>
<keyword evidence="5" id="KW-0732">Signal</keyword>
<dbReference type="RefSeq" id="WP_158983357.1">
    <property type="nucleotide sequence ID" value="NZ_BAABKY010000001.1"/>
</dbReference>
<dbReference type="PANTHER" id="PTHR45586:SF1">
    <property type="entry name" value="LIPOPOLYSACCHARIDE ASSEMBLY PROTEIN B"/>
    <property type="match status" value="1"/>
</dbReference>